<dbReference type="Gene3D" id="3.40.50.1820">
    <property type="entry name" value="alpha/beta hydrolase"/>
    <property type="match status" value="1"/>
</dbReference>
<dbReference type="EMBL" id="FNJB01000001">
    <property type="protein sequence ID" value="SDN89495.1"/>
    <property type="molecule type" value="Genomic_DNA"/>
</dbReference>
<evidence type="ECO:0000313" key="2">
    <source>
        <dbReference type="EMBL" id="SDN89495.1"/>
    </source>
</evidence>
<feature type="domain" description="AB hydrolase-1" evidence="1">
    <location>
        <begin position="24"/>
        <end position="137"/>
    </location>
</feature>
<dbReference type="GO" id="GO:0003824">
    <property type="term" value="F:catalytic activity"/>
    <property type="evidence" value="ECO:0007669"/>
    <property type="project" value="UniProtKB-ARBA"/>
</dbReference>
<dbReference type="RefSeq" id="WP_091368522.1">
    <property type="nucleotide sequence ID" value="NZ_FNDV01000003.1"/>
</dbReference>
<dbReference type="PRINTS" id="PR00111">
    <property type="entry name" value="ABHYDROLASE"/>
</dbReference>
<protein>
    <submittedName>
        <fullName evidence="2">3-oxoadipate enol-lactonase</fullName>
    </submittedName>
</protein>
<dbReference type="STRING" id="504798.SAMN05421871_103645"/>
<dbReference type="InterPro" id="IPR050266">
    <property type="entry name" value="AB_hydrolase_sf"/>
</dbReference>
<dbReference type="AlphaFoldDB" id="A0A1H0F4G8"/>
<name>A0A1H0F4G8_9PSEU</name>
<dbReference type="Pfam" id="PF00561">
    <property type="entry name" value="Abhydrolase_1"/>
    <property type="match status" value="1"/>
</dbReference>
<dbReference type="Proteomes" id="UP000199651">
    <property type="component" value="Unassembled WGS sequence"/>
</dbReference>
<accession>A0A1H0F4G8</accession>
<dbReference type="PANTHER" id="PTHR43798">
    <property type="entry name" value="MONOACYLGLYCEROL LIPASE"/>
    <property type="match status" value="1"/>
</dbReference>
<keyword evidence="3" id="KW-1185">Reference proteome</keyword>
<dbReference type="InterPro" id="IPR029058">
    <property type="entry name" value="AB_hydrolase_fold"/>
</dbReference>
<dbReference type="SUPFAM" id="SSF53474">
    <property type="entry name" value="alpha/beta-Hydrolases"/>
    <property type="match status" value="1"/>
</dbReference>
<organism evidence="2 3">
    <name type="scientific">Actinokineospora alba</name>
    <dbReference type="NCBI Taxonomy" id="504798"/>
    <lineage>
        <taxon>Bacteria</taxon>
        <taxon>Bacillati</taxon>
        <taxon>Actinomycetota</taxon>
        <taxon>Actinomycetes</taxon>
        <taxon>Pseudonocardiales</taxon>
        <taxon>Pseudonocardiaceae</taxon>
        <taxon>Actinokineospora</taxon>
    </lineage>
</organism>
<sequence length="264" mass="28689">MIGNRVELAPGYRTCVRDEGAGDPVVLLPEVPLDLRSWDGVVPLLTRRGMRVIRCDPRGFGSASDATLEFSYPRLAKDVVALLDHLGIGRAQVVGHAFGGQVALTLARWFPQRVSAGSLVCTTVDPCMAAGRLERRLRSQGRPDVERLVHEWLGQSAARTSYEAWYLREQVLTADLRAWRQALSAMSRFDMHADLTSIHLPMRFVAAARDPDAPPSDVRKVAMLLPHGEFLLAAGEGHMLPVVAPSLTARLIVGAGASVATRAA</sequence>
<dbReference type="OrthoDB" id="3210844at2"/>
<evidence type="ECO:0000313" key="3">
    <source>
        <dbReference type="Proteomes" id="UP000199651"/>
    </source>
</evidence>
<reference evidence="3" key="1">
    <citation type="submission" date="2016-10" db="EMBL/GenBank/DDBJ databases">
        <authorList>
            <person name="Varghese N."/>
            <person name="Submissions S."/>
        </authorList>
    </citation>
    <scope>NUCLEOTIDE SEQUENCE [LARGE SCALE GENOMIC DNA]</scope>
    <source>
        <strain evidence="3">IBRC-M 10655</strain>
    </source>
</reference>
<evidence type="ECO:0000259" key="1">
    <source>
        <dbReference type="Pfam" id="PF00561"/>
    </source>
</evidence>
<gene>
    <name evidence="2" type="ORF">SAMN05192558_101225</name>
</gene>
<dbReference type="InterPro" id="IPR000073">
    <property type="entry name" value="AB_hydrolase_1"/>
</dbReference>
<proteinExistence type="predicted"/>